<dbReference type="SMART" id="SM00330">
    <property type="entry name" value="PIPKc"/>
    <property type="match status" value="1"/>
</dbReference>
<feature type="region of interest" description="Disordered" evidence="2">
    <location>
        <begin position="743"/>
        <end position="770"/>
    </location>
</feature>
<accession>A0AAD5TJC1</accession>
<sequence>MTTLSTSAAERANGLAIVANTPPPTESGAESPRLPTPLGSTPASLRVSFKDLPKVPAATAGPDPSLLQDAITNVAESPAGVTESAAGTQHQRSQSNHAPSPLEQPRSRAATNPLQSSQSRPTLSSAEAALAALQKQPQDPARLLIDPRKRPNSFSGPASVSPQQPKSIIKGTSHSVGTPRQNEILSTAKHLIPLSEIESSSPRRRVPSSLKKLPSGNDDEHSDHRDSKFARRLTRQRSEKEVLVGTPVKEGHENFVLMYDMLTGIRVAVSRCQAKPSRVLVKEDFKACHKMTFDFAGTELTPSSRYDFKFKDYAPWVFRCVRDAFNVDPAEYLLSLTGKYVLSELGSPGKSGSFFYYSSDYRYIIKTIKKGEKKALMGFITWYYEHCRTNPNTTLCRILGLHRVKLKGNRKLHFVVMLNVFPPNKDIHEMYDLKGSTVGREFPEELAKDDPRAVLKDLNWMARGRKLRLGPAKSTLLIEQLEKDVQFLIKHKIMDYSLLVGIHDLKRGNTENIRDKTLAVYEPNPEAGLSRQLTVASLMMSRPSVPAPTPAAAEEGALSGDASGSRSSPIPIQMVASPESSIAVGPGGLSSSPSAASTHAPISRVASGVPSSTGNGSPAPDAGIAPVAKATINKRDLKRLVSQAEPQQLGASTADLPTEAPAERAACVFYGDDGGFRASDAEDRPIDYLYYIGTIDIFTTYDITKKIEHFWKSLSEDPHEISAVNPRAYGERFMAFMKKAIKQNGSTPPRTPPATPNPLPPLSSEAIADR</sequence>
<feature type="region of interest" description="Disordered" evidence="2">
    <location>
        <begin position="1"/>
        <end position="180"/>
    </location>
</feature>
<gene>
    <name evidence="4" type="primary">MSS4</name>
    <name evidence="4" type="ORF">HDU87_003764</name>
</gene>
<evidence type="ECO:0000256" key="1">
    <source>
        <dbReference type="PROSITE-ProRule" id="PRU00781"/>
    </source>
</evidence>
<dbReference type="GO" id="GO:0005524">
    <property type="term" value="F:ATP binding"/>
    <property type="evidence" value="ECO:0007669"/>
    <property type="project" value="UniProtKB-UniRule"/>
</dbReference>
<dbReference type="PANTHER" id="PTHR23086">
    <property type="entry name" value="PHOSPHATIDYLINOSITOL-4-PHOSPHATE 5-KINASE"/>
    <property type="match status" value="1"/>
</dbReference>
<proteinExistence type="predicted"/>
<dbReference type="InterPro" id="IPR027484">
    <property type="entry name" value="PInositol-4-P-5-kinase_N"/>
</dbReference>
<dbReference type="GO" id="GO:0046854">
    <property type="term" value="P:phosphatidylinositol phosphate biosynthetic process"/>
    <property type="evidence" value="ECO:0007669"/>
    <property type="project" value="TreeGrafter"/>
</dbReference>
<dbReference type="CDD" id="cd17303">
    <property type="entry name" value="PIPKc_PIP5K_yeast_like"/>
    <property type="match status" value="1"/>
</dbReference>
<keyword evidence="1" id="KW-0547">Nucleotide-binding</keyword>
<dbReference type="Proteomes" id="UP001212152">
    <property type="component" value="Unassembled WGS sequence"/>
</dbReference>
<evidence type="ECO:0000313" key="4">
    <source>
        <dbReference type="EMBL" id="KAJ3178212.1"/>
    </source>
</evidence>
<keyword evidence="5" id="KW-1185">Reference proteome</keyword>
<feature type="compositionally biased region" description="Basic and acidic residues" evidence="2">
    <location>
        <begin position="218"/>
        <end position="229"/>
    </location>
</feature>
<keyword evidence="1" id="KW-0067">ATP-binding</keyword>
<dbReference type="EMBL" id="JADGJQ010000028">
    <property type="protein sequence ID" value="KAJ3178212.1"/>
    <property type="molecule type" value="Genomic_DNA"/>
</dbReference>
<dbReference type="Gene3D" id="3.30.810.10">
    <property type="entry name" value="2-Layer Sandwich"/>
    <property type="match status" value="2"/>
</dbReference>
<feature type="compositionally biased region" description="Low complexity" evidence="2">
    <location>
        <begin position="123"/>
        <end position="133"/>
    </location>
</feature>
<dbReference type="InterPro" id="IPR027483">
    <property type="entry name" value="PInositol-4-P-4/5-kinase_C_sf"/>
</dbReference>
<dbReference type="GO" id="GO:0016308">
    <property type="term" value="F:1-phosphatidylinositol-4-phosphate 5-kinase activity"/>
    <property type="evidence" value="ECO:0007669"/>
    <property type="project" value="TreeGrafter"/>
</dbReference>
<dbReference type="Pfam" id="PF01504">
    <property type="entry name" value="PIP5K"/>
    <property type="match status" value="1"/>
</dbReference>
<keyword evidence="1" id="KW-0418">Kinase</keyword>
<evidence type="ECO:0000259" key="3">
    <source>
        <dbReference type="PROSITE" id="PS51455"/>
    </source>
</evidence>
<feature type="compositionally biased region" description="Polar residues" evidence="2">
    <location>
        <begin position="85"/>
        <end position="98"/>
    </location>
</feature>
<name>A0AAD5TJC1_9FUNG</name>
<dbReference type="PANTHER" id="PTHR23086:SF8">
    <property type="entry name" value="PHOSPHATIDYLINOSITOL 5-PHOSPHATE 4-KINASE, ISOFORM A"/>
    <property type="match status" value="1"/>
</dbReference>
<comment type="caution">
    <text evidence="4">The sequence shown here is derived from an EMBL/GenBank/DDBJ whole genome shotgun (WGS) entry which is preliminary data.</text>
</comment>
<evidence type="ECO:0000256" key="2">
    <source>
        <dbReference type="SAM" id="MobiDB-lite"/>
    </source>
</evidence>
<feature type="compositionally biased region" description="Low complexity" evidence="2">
    <location>
        <begin position="589"/>
        <end position="603"/>
    </location>
</feature>
<feature type="region of interest" description="Disordered" evidence="2">
    <location>
        <begin position="195"/>
        <end position="236"/>
    </location>
</feature>
<feature type="compositionally biased region" description="Polar residues" evidence="2">
    <location>
        <begin position="109"/>
        <end position="122"/>
    </location>
</feature>
<evidence type="ECO:0000313" key="5">
    <source>
        <dbReference type="Proteomes" id="UP001212152"/>
    </source>
</evidence>
<feature type="compositionally biased region" description="Polar residues" evidence="2">
    <location>
        <begin position="152"/>
        <end position="180"/>
    </location>
</feature>
<dbReference type="GO" id="GO:0005886">
    <property type="term" value="C:plasma membrane"/>
    <property type="evidence" value="ECO:0007669"/>
    <property type="project" value="TreeGrafter"/>
</dbReference>
<dbReference type="Gene3D" id="3.30.800.10">
    <property type="entry name" value="Phosphatidylinositol Phosphate Kinase II Beta"/>
    <property type="match status" value="1"/>
</dbReference>
<dbReference type="InterPro" id="IPR002498">
    <property type="entry name" value="PInositol-4-P-4/5-kinase_core"/>
</dbReference>
<dbReference type="SUPFAM" id="SSF56104">
    <property type="entry name" value="SAICAR synthase-like"/>
    <property type="match status" value="1"/>
</dbReference>
<dbReference type="AlphaFoldDB" id="A0AAD5TJC1"/>
<feature type="domain" description="PIPK" evidence="3">
    <location>
        <begin position="251"/>
        <end position="741"/>
    </location>
</feature>
<reference evidence="4" key="1">
    <citation type="submission" date="2020-05" db="EMBL/GenBank/DDBJ databases">
        <title>Phylogenomic resolution of chytrid fungi.</title>
        <authorList>
            <person name="Stajich J.E."/>
            <person name="Amses K."/>
            <person name="Simmons R."/>
            <person name="Seto K."/>
            <person name="Myers J."/>
            <person name="Bonds A."/>
            <person name="Quandt C.A."/>
            <person name="Barry K."/>
            <person name="Liu P."/>
            <person name="Grigoriev I."/>
            <person name="Longcore J.E."/>
            <person name="James T.Y."/>
        </authorList>
    </citation>
    <scope>NUCLEOTIDE SEQUENCE</scope>
    <source>
        <strain evidence="4">JEL0379</strain>
    </source>
</reference>
<dbReference type="PROSITE" id="PS51455">
    <property type="entry name" value="PIPK"/>
    <property type="match status" value="1"/>
</dbReference>
<feature type="region of interest" description="Disordered" evidence="2">
    <location>
        <begin position="541"/>
        <end position="624"/>
    </location>
</feature>
<protein>
    <submittedName>
        <fullName evidence="4">Phosphatidylinositol-4-phosphate 5-kinase</fullName>
    </submittedName>
</protein>
<feature type="compositionally biased region" description="Pro residues" evidence="2">
    <location>
        <begin position="749"/>
        <end position="761"/>
    </location>
</feature>
<organism evidence="4 5">
    <name type="scientific">Geranomyces variabilis</name>
    <dbReference type="NCBI Taxonomy" id="109894"/>
    <lineage>
        <taxon>Eukaryota</taxon>
        <taxon>Fungi</taxon>
        <taxon>Fungi incertae sedis</taxon>
        <taxon>Chytridiomycota</taxon>
        <taxon>Chytridiomycota incertae sedis</taxon>
        <taxon>Chytridiomycetes</taxon>
        <taxon>Spizellomycetales</taxon>
        <taxon>Powellomycetaceae</taxon>
        <taxon>Geranomyces</taxon>
    </lineage>
</organism>
<dbReference type="InterPro" id="IPR023610">
    <property type="entry name" value="PInositol-4/5-P-5/4-kinase"/>
</dbReference>
<keyword evidence="1" id="KW-0808">Transferase</keyword>